<accession>A0A9W7XGG6</accession>
<proteinExistence type="predicted"/>
<feature type="non-terminal residue" evidence="2">
    <location>
        <position position="1"/>
    </location>
</feature>
<organism evidence="2 3">
    <name type="scientific">Coemansia asiatica</name>
    <dbReference type="NCBI Taxonomy" id="1052880"/>
    <lineage>
        <taxon>Eukaryota</taxon>
        <taxon>Fungi</taxon>
        <taxon>Fungi incertae sedis</taxon>
        <taxon>Zoopagomycota</taxon>
        <taxon>Kickxellomycotina</taxon>
        <taxon>Kickxellomycetes</taxon>
        <taxon>Kickxellales</taxon>
        <taxon>Kickxellaceae</taxon>
        <taxon>Coemansia</taxon>
    </lineage>
</organism>
<protein>
    <submittedName>
        <fullName evidence="2">Uncharacterized protein</fullName>
    </submittedName>
</protein>
<feature type="compositionally biased region" description="Low complexity" evidence="1">
    <location>
        <begin position="94"/>
        <end position="106"/>
    </location>
</feature>
<reference evidence="2" key="1">
    <citation type="submission" date="2022-07" db="EMBL/GenBank/DDBJ databases">
        <title>Phylogenomic reconstructions and comparative analyses of Kickxellomycotina fungi.</title>
        <authorList>
            <person name="Reynolds N.K."/>
            <person name="Stajich J.E."/>
            <person name="Barry K."/>
            <person name="Grigoriev I.V."/>
            <person name="Crous P."/>
            <person name="Smith M.E."/>
        </authorList>
    </citation>
    <scope>NUCLEOTIDE SEQUENCE</scope>
    <source>
        <strain evidence="2">NBRC 105413</strain>
    </source>
</reference>
<sequence>MDILNQVNKDEESRLNKKIERQNAIKKIVYDKERRSAEKKKNKINRLEEIKSQLRQGHRLGDSPKRQGMLFGSSSKNKSKKAKRTISTINREWSAAVDDSASPSSDATEKASDRRSRKT</sequence>
<comment type="caution">
    <text evidence="2">The sequence shown here is derived from an EMBL/GenBank/DDBJ whole genome shotgun (WGS) entry which is preliminary data.</text>
</comment>
<dbReference type="AlphaFoldDB" id="A0A9W7XGG6"/>
<keyword evidence="3" id="KW-1185">Reference proteome</keyword>
<evidence type="ECO:0000313" key="3">
    <source>
        <dbReference type="Proteomes" id="UP001145021"/>
    </source>
</evidence>
<evidence type="ECO:0000256" key="1">
    <source>
        <dbReference type="SAM" id="MobiDB-lite"/>
    </source>
</evidence>
<evidence type="ECO:0000313" key="2">
    <source>
        <dbReference type="EMBL" id="KAJ1642319.1"/>
    </source>
</evidence>
<feature type="region of interest" description="Disordered" evidence="1">
    <location>
        <begin position="34"/>
        <end position="119"/>
    </location>
</feature>
<dbReference type="Proteomes" id="UP001145021">
    <property type="component" value="Unassembled WGS sequence"/>
</dbReference>
<gene>
    <name evidence="2" type="ORF">LPJ64_005827</name>
</gene>
<feature type="compositionally biased region" description="Basic and acidic residues" evidence="1">
    <location>
        <begin position="107"/>
        <end position="119"/>
    </location>
</feature>
<dbReference type="EMBL" id="JANBOH010000427">
    <property type="protein sequence ID" value="KAJ1642319.1"/>
    <property type="molecule type" value="Genomic_DNA"/>
</dbReference>
<name>A0A9W7XGG6_9FUNG</name>